<dbReference type="PANTHER" id="PTHR31669:SF283">
    <property type="entry name" value="PROTEIN FAR1-RELATED SEQUENCE"/>
    <property type="match status" value="1"/>
</dbReference>
<keyword evidence="1" id="KW-0862">Zinc</keyword>
<dbReference type="PANTHER" id="PTHR31669">
    <property type="entry name" value="PROTEIN FAR1-RELATED SEQUENCE 10-RELATED"/>
    <property type="match status" value="1"/>
</dbReference>
<evidence type="ECO:0000259" key="3">
    <source>
        <dbReference type="Pfam" id="PF03101"/>
    </source>
</evidence>
<sequence length="332" mass="38143">MVQENNADTQTVVDEDEFVIEEVGTDSDDQAADKGAGLIEPRKDMIFHSENDAVAFYRRYAQKKGFTITRRSSKIEDEKVRYFTLACSRQGKAQYNPKNKWKPKTSSRVQCPAKINFCIHDPDNKFRVTSLTLEHNHDLCPTEKKIIVSQKKPDQGAKRNRRASNGRSEVHANKKLSSTPVQTRSLVLLGDYGNHQFGDNDTQECECDNAFIDVYVKSGITLNQFLEHYNNVLRDMVEKENDADLKSCQEMTPCITHYDIEKRFQLVYTNKKFEEFQEQVKVAEKAATSDELFNLVVEGLRELKVKVDAQLAAHDNQNQKDNPVEHQDVEMQ</sequence>
<feature type="region of interest" description="Disordered" evidence="2">
    <location>
        <begin position="149"/>
        <end position="177"/>
    </location>
</feature>
<dbReference type="InterPro" id="IPR031052">
    <property type="entry name" value="FHY3/FAR1"/>
</dbReference>
<feature type="domain" description="FAR1" evidence="3">
    <location>
        <begin position="56"/>
        <end position="140"/>
    </location>
</feature>
<keyword evidence="1" id="KW-0539">Nucleus</keyword>
<evidence type="ECO:0000256" key="1">
    <source>
        <dbReference type="RuleBase" id="RU367018"/>
    </source>
</evidence>
<proteinExistence type="inferred from homology"/>
<comment type="similarity">
    <text evidence="1">Belongs to the FHY3/FAR1 family.</text>
</comment>
<reference evidence="4" key="2">
    <citation type="submission" date="2021-12" db="EMBL/GenBank/DDBJ databases">
        <title>Resequencing data analysis of finger millet.</title>
        <authorList>
            <person name="Hatakeyama M."/>
            <person name="Aluri S."/>
            <person name="Balachadran M.T."/>
            <person name="Sivarajan S.R."/>
            <person name="Poveda L."/>
            <person name="Shimizu-Inatsugi R."/>
            <person name="Schlapbach R."/>
            <person name="Sreeman S.M."/>
            <person name="Shimizu K.K."/>
        </authorList>
    </citation>
    <scope>NUCLEOTIDE SEQUENCE</scope>
</reference>
<keyword evidence="5" id="KW-1185">Reference proteome</keyword>
<dbReference type="EMBL" id="BQKI01000017">
    <property type="protein sequence ID" value="GJN10309.1"/>
    <property type="molecule type" value="Genomic_DNA"/>
</dbReference>
<name>A0AAV5DIZ0_ELECO</name>
<evidence type="ECO:0000313" key="5">
    <source>
        <dbReference type="Proteomes" id="UP001054889"/>
    </source>
</evidence>
<protein>
    <recommendedName>
        <fullName evidence="1">Protein FAR1-RELATED SEQUENCE</fullName>
    </recommendedName>
</protein>
<comment type="function">
    <text evidence="1">Putative transcription activator involved in regulating light control of development.</text>
</comment>
<dbReference type="GO" id="GO:0005634">
    <property type="term" value="C:nucleus"/>
    <property type="evidence" value="ECO:0007669"/>
    <property type="project" value="UniProtKB-SubCell"/>
</dbReference>
<organism evidence="4 5">
    <name type="scientific">Eleusine coracana subsp. coracana</name>
    <dbReference type="NCBI Taxonomy" id="191504"/>
    <lineage>
        <taxon>Eukaryota</taxon>
        <taxon>Viridiplantae</taxon>
        <taxon>Streptophyta</taxon>
        <taxon>Embryophyta</taxon>
        <taxon>Tracheophyta</taxon>
        <taxon>Spermatophyta</taxon>
        <taxon>Magnoliopsida</taxon>
        <taxon>Liliopsida</taxon>
        <taxon>Poales</taxon>
        <taxon>Poaceae</taxon>
        <taxon>PACMAD clade</taxon>
        <taxon>Chloridoideae</taxon>
        <taxon>Cynodonteae</taxon>
        <taxon>Eleusininae</taxon>
        <taxon>Eleusine</taxon>
    </lineage>
</organism>
<evidence type="ECO:0000256" key="2">
    <source>
        <dbReference type="SAM" id="MobiDB-lite"/>
    </source>
</evidence>
<comment type="subcellular location">
    <subcellularLocation>
        <location evidence="1">Nucleus</location>
    </subcellularLocation>
</comment>
<keyword evidence="1" id="KW-0479">Metal-binding</keyword>
<dbReference type="InterPro" id="IPR004330">
    <property type="entry name" value="FAR1_DNA_bnd_dom"/>
</dbReference>
<dbReference type="GO" id="GO:0008270">
    <property type="term" value="F:zinc ion binding"/>
    <property type="evidence" value="ECO:0007669"/>
    <property type="project" value="UniProtKB-UniRule"/>
</dbReference>
<evidence type="ECO:0000313" key="4">
    <source>
        <dbReference type="EMBL" id="GJN10309.1"/>
    </source>
</evidence>
<comment type="caution">
    <text evidence="4">The sequence shown here is derived from an EMBL/GenBank/DDBJ whole genome shotgun (WGS) entry which is preliminary data.</text>
</comment>
<dbReference type="Proteomes" id="UP001054889">
    <property type="component" value="Unassembled WGS sequence"/>
</dbReference>
<gene>
    <name evidence="4" type="primary">ga28392</name>
    <name evidence="4" type="ORF">PR202_ga28392</name>
</gene>
<dbReference type="GO" id="GO:0006355">
    <property type="term" value="P:regulation of DNA-templated transcription"/>
    <property type="evidence" value="ECO:0007669"/>
    <property type="project" value="UniProtKB-UniRule"/>
</dbReference>
<reference evidence="4" key="1">
    <citation type="journal article" date="2018" name="DNA Res.">
        <title>Multiple hybrid de novo genome assembly of finger millet, an orphan allotetraploid crop.</title>
        <authorList>
            <person name="Hatakeyama M."/>
            <person name="Aluri S."/>
            <person name="Balachadran M.T."/>
            <person name="Sivarajan S.R."/>
            <person name="Patrignani A."/>
            <person name="Gruter S."/>
            <person name="Poveda L."/>
            <person name="Shimizu-Inatsugi R."/>
            <person name="Baeten J."/>
            <person name="Francoijs K.J."/>
            <person name="Nataraja K.N."/>
            <person name="Reddy Y.A.N."/>
            <person name="Phadnis S."/>
            <person name="Ravikumar R.L."/>
            <person name="Schlapbach R."/>
            <person name="Sreeman S.M."/>
            <person name="Shimizu K.K."/>
        </authorList>
    </citation>
    <scope>NUCLEOTIDE SEQUENCE</scope>
</reference>
<dbReference type="Pfam" id="PF03101">
    <property type="entry name" value="FAR1"/>
    <property type="match status" value="1"/>
</dbReference>
<dbReference type="AlphaFoldDB" id="A0AAV5DIZ0"/>
<keyword evidence="1" id="KW-0863">Zinc-finger</keyword>
<accession>A0AAV5DIZ0</accession>